<dbReference type="Gene3D" id="3.10.450.50">
    <property type="match status" value="1"/>
</dbReference>
<feature type="domain" description="SnoaL-like" evidence="1">
    <location>
        <begin position="9"/>
        <end position="118"/>
    </location>
</feature>
<dbReference type="PATRIC" id="fig|888019.4.peg.666"/>
<evidence type="ECO:0000313" key="2">
    <source>
        <dbReference type="EMBL" id="ERT66811.1"/>
    </source>
</evidence>
<evidence type="ECO:0000259" key="1">
    <source>
        <dbReference type="Pfam" id="PF12680"/>
    </source>
</evidence>
<protein>
    <recommendedName>
        <fullName evidence="1">SnoaL-like domain-containing protein</fullName>
    </recommendedName>
</protein>
<proteinExistence type="predicted"/>
<dbReference type="HOGENOM" id="CLU_116168_0_0_11"/>
<dbReference type="SUPFAM" id="SSF54427">
    <property type="entry name" value="NTF2-like"/>
    <property type="match status" value="1"/>
</dbReference>
<evidence type="ECO:0000313" key="3">
    <source>
        <dbReference type="Proteomes" id="UP000017174"/>
    </source>
</evidence>
<dbReference type="Proteomes" id="UP000017174">
    <property type="component" value="Unassembled WGS sequence"/>
</dbReference>
<name>U7V5L7_9MICC</name>
<dbReference type="Pfam" id="PF12680">
    <property type="entry name" value="SnoaL_2"/>
    <property type="match status" value="1"/>
</dbReference>
<dbReference type="InterPro" id="IPR037401">
    <property type="entry name" value="SnoaL-like"/>
</dbReference>
<dbReference type="EMBL" id="AXZG01000028">
    <property type="protein sequence ID" value="ERT66811.1"/>
    <property type="molecule type" value="Genomic_DNA"/>
</dbReference>
<reference evidence="2 3" key="1">
    <citation type="submission" date="2013-08" db="EMBL/GenBank/DDBJ databases">
        <authorList>
            <person name="Weinstock G."/>
            <person name="Sodergren E."/>
            <person name="Wylie T."/>
            <person name="Fulton L."/>
            <person name="Fulton R."/>
            <person name="Fronick C."/>
            <person name="O'Laughlin M."/>
            <person name="Godfrey J."/>
            <person name="Miner T."/>
            <person name="Herter B."/>
            <person name="Appelbaum E."/>
            <person name="Cordes M."/>
            <person name="Lek S."/>
            <person name="Wollam A."/>
            <person name="Pepin K.H."/>
            <person name="Palsikar V.B."/>
            <person name="Mitreva M."/>
            <person name="Wilson R.K."/>
        </authorList>
    </citation>
    <scope>NUCLEOTIDE SEQUENCE [LARGE SCALE GENOMIC DNA]</scope>
    <source>
        <strain evidence="2 3">F0184</strain>
    </source>
</reference>
<organism evidence="2 3">
    <name type="scientific">Rothia aeria F0184</name>
    <dbReference type="NCBI Taxonomy" id="888019"/>
    <lineage>
        <taxon>Bacteria</taxon>
        <taxon>Bacillati</taxon>
        <taxon>Actinomycetota</taxon>
        <taxon>Actinomycetes</taxon>
        <taxon>Micrococcales</taxon>
        <taxon>Micrococcaceae</taxon>
        <taxon>Rothia</taxon>
    </lineage>
</organism>
<gene>
    <name evidence="2" type="ORF">HMPREF0742_00790</name>
</gene>
<accession>U7V5L7</accession>
<comment type="caution">
    <text evidence="2">The sequence shown here is derived from an EMBL/GenBank/DDBJ whole genome shotgun (WGS) entry which is preliminary data.</text>
</comment>
<dbReference type="InterPro" id="IPR032710">
    <property type="entry name" value="NTF2-like_dom_sf"/>
</dbReference>
<sequence>MMNTVEQIFELWHSYAQERNTEGLLSLYAEDAVFESPLVPAILDDARSGVLHGKKEIERFLSEGTQRRPNELVKWYRTGEYLTDGRMLVWEYPRETPDGEQIDILELMIIEQGLIAQHRIYWGWKGCQHISGALASSVARVRP</sequence>
<dbReference type="AlphaFoldDB" id="U7V5L7"/>